<protein>
    <submittedName>
        <fullName evidence="1">14407_t:CDS:1</fullName>
    </submittedName>
</protein>
<reference evidence="1" key="1">
    <citation type="submission" date="2021-06" db="EMBL/GenBank/DDBJ databases">
        <authorList>
            <person name="Kallberg Y."/>
            <person name="Tangrot J."/>
            <person name="Rosling A."/>
        </authorList>
    </citation>
    <scope>NUCLEOTIDE SEQUENCE</scope>
    <source>
        <strain evidence="1">IL203A</strain>
    </source>
</reference>
<comment type="caution">
    <text evidence="1">The sequence shown here is derived from an EMBL/GenBank/DDBJ whole genome shotgun (WGS) entry which is preliminary data.</text>
</comment>
<name>A0ACA9P853_9GLOM</name>
<dbReference type="EMBL" id="CAJVPU010025621">
    <property type="protein sequence ID" value="CAG8696893.1"/>
    <property type="molecule type" value="Genomic_DNA"/>
</dbReference>
<proteinExistence type="predicted"/>
<gene>
    <name evidence="1" type="ORF">DHETER_LOCUS11556</name>
</gene>
<dbReference type="Proteomes" id="UP000789702">
    <property type="component" value="Unassembled WGS sequence"/>
</dbReference>
<feature type="non-terminal residue" evidence="1">
    <location>
        <position position="1"/>
    </location>
</feature>
<organism evidence="1 2">
    <name type="scientific">Dentiscutata heterogama</name>
    <dbReference type="NCBI Taxonomy" id="1316150"/>
    <lineage>
        <taxon>Eukaryota</taxon>
        <taxon>Fungi</taxon>
        <taxon>Fungi incertae sedis</taxon>
        <taxon>Mucoromycota</taxon>
        <taxon>Glomeromycotina</taxon>
        <taxon>Glomeromycetes</taxon>
        <taxon>Diversisporales</taxon>
        <taxon>Gigasporaceae</taxon>
        <taxon>Dentiscutata</taxon>
    </lineage>
</organism>
<sequence length="40" mass="4603">PENMLSFVALKEKFLSECLGGKCEAPRKKDFKDLNIEVKF</sequence>
<keyword evidence="2" id="KW-1185">Reference proteome</keyword>
<evidence type="ECO:0000313" key="1">
    <source>
        <dbReference type="EMBL" id="CAG8696893.1"/>
    </source>
</evidence>
<accession>A0ACA9P853</accession>
<feature type="non-terminal residue" evidence="1">
    <location>
        <position position="40"/>
    </location>
</feature>
<evidence type="ECO:0000313" key="2">
    <source>
        <dbReference type="Proteomes" id="UP000789702"/>
    </source>
</evidence>